<comment type="caution">
    <text evidence="3">The sequence shown here is derived from an EMBL/GenBank/DDBJ whole genome shotgun (WGS) entry which is preliminary data.</text>
</comment>
<dbReference type="OrthoDB" id="1629646at2"/>
<dbReference type="RefSeq" id="WP_111643925.1">
    <property type="nucleotide sequence ID" value="NZ_QLMH01000002.1"/>
</dbReference>
<dbReference type="GO" id="GO:0005829">
    <property type="term" value="C:cytosol"/>
    <property type="evidence" value="ECO:0007669"/>
    <property type="project" value="TreeGrafter"/>
</dbReference>
<feature type="domain" description="HTH cro/C1-type" evidence="2">
    <location>
        <begin position="16"/>
        <end position="72"/>
    </location>
</feature>
<dbReference type="InterPro" id="IPR010982">
    <property type="entry name" value="Lambda_DNA-bd_dom_sf"/>
</dbReference>
<dbReference type="AlphaFoldDB" id="A0A327YVL3"/>
<dbReference type="PANTHER" id="PTHR46797:SF1">
    <property type="entry name" value="METHYLPHOSPHONATE SYNTHASE"/>
    <property type="match status" value="1"/>
</dbReference>
<dbReference type="Proteomes" id="UP000248555">
    <property type="component" value="Unassembled WGS sequence"/>
</dbReference>
<dbReference type="InterPro" id="IPR050807">
    <property type="entry name" value="TransReg_Diox_bact_type"/>
</dbReference>
<proteinExistence type="predicted"/>
<dbReference type="GO" id="GO:0003677">
    <property type="term" value="F:DNA binding"/>
    <property type="evidence" value="ECO:0007669"/>
    <property type="project" value="UniProtKB-KW"/>
</dbReference>
<gene>
    <name evidence="3" type="ORF">B0I26_10238</name>
</gene>
<dbReference type="CDD" id="cd00093">
    <property type="entry name" value="HTH_XRE"/>
    <property type="match status" value="1"/>
</dbReference>
<dbReference type="PROSITE" id="PS50943">
    <property type="entry name" value="HTH_CROC1"/>
    <property type="match status" value="1"/>
</dbReference>
<accession>A0A327YVL3</accession>
<evidence type="ECO:0000313" key="3">
    <source>
        <dbReference type="EMBL" id="RAK22059.1"/>
    </source>
</evidence>
<dbReference type="Pfam" id="PF01381">
    <property type="entry name" value="HTH_3"/>
    <property type="match status" value="1"/>
</dbReference>
<organism evidence="3 4">
    <name type="scientific">Paranoxybacillus vitaminiphilus</name>
    <dbReference type="NCBI Taxonomy" id="581036"/>
    <lineage>
        <taxon>Bacteria</taxon>
        <taxon>Bacillati</taxon>
        <taxon>Bacillota</taxon>
        <taxon>Bacilli</taxon>
        <taxon>Bacillales</taxon>
        <taxon>Anoxybacillaceae</taxon>
        <taxon>Paranoxybacillus</taxon>
    </lineage>
</organism>
<dbReference type="EMBL" id="QLMH01000002">
    <property type="protein sequence ID" value="RAK22059.1"/>
    <property type="molecule type" value="Genomic_DNA"/>
</dbReference>
<dbReference type="GO" id="GO:0003700">
    <property type="term" value="F:DNA-binding transcription factor activity"/>
    <property type="evidence" value="ECO:0007669"/>
    <property type="project" value="TreeGrafter"/>
</dbReference>
<dbReference type="PANTHER" id="PTHR46797">
    <property type="entry name" value="HTH-TYPE TRANSCRIPTIONAL REGULATOR"/>
    <property type="match status" value="1"/>
</dbReference>
<evidence type="ECO:0000256" key="1">
    <source>
        <dbReference type="ARBA" id="ARBA00023125"/>
    </source>
</evidence>
<name>A0A327YVL3_9BACL</name>
<reference evidence="3 4" key="1">
    <citation type="submission" date="2018-06" db="EMBL/GenBank/DDBJ databases">
        <title>Genomic Encyclopedia of Type Strains, Phase III (KMG-III): the genomes of soil and plant-associated and newly described type strains.</title>
        <authorList>
            <person name="Whitman W."/>
        </authorList>
    </citation>
    <scope>NUCLEOTIDE SEQUENCE [LARGE SCALE GENOMIC DNA]</scope>
    <source>
        <strain evidence="3 4">CGMCC 1.8979</strain>
    </source>
</reference>
<evidence type="ECO:0000259" key="2">
    <source>
        <dbReference type="PROSITE" id="PS50943"/>
    </source>
</evidence>
<dbReference type="InterPro" id="IPR001387">
    <property type="entry name" value="Cro/C1-type_HTH"/>
</dbReference>
<sequence>MERKHVDKYKKIGQAIKETRKAKGLSQADLAKKIGMSKSYISKIEAPNTDKPFSLEILFDISEALDVPITSFFRYIDKI</sequence>
<evidence type="ECO:0000313" key="4">
    <source>
        <dbReference type="Proteomes" id="UP000248555"/>
    </source>
</evidence>
<dbReference type="Gene3D" id="1.10.260.40">
    <property type="entry name" value="lambda repressor-like DNA-binding domains"/>
    <property type="match status" value="1"/>
</dbReference>
<protein>
    <submittedName>
        <fullName evidence="3">Helix-turn-helix protein</fullName>
    </submittedName>
</protein>
<keyword evidence="1" id="KW-0238">DNA-binding</keyword>
<keyword evidence="4" id="KW-1185">Reference proteome</keyword>
<dbReference type="SMART" id="SM00530">
    <property type="entry name" value="HTH_XRE"/>
    <property type="match status" value="1"/>
</dbReference>
<dbReference type="SUPFAM" id="SSF47413">
    <property type="entry name" value="lambda repressor-like DNA-binding domains"/>
    <property type="match status" value="1"/>
</dbReference>